<accession>E7S0F6</accession>
<dbReference type="eggNOG" id="ENOG502Z880">
    <property type="taxonomic scope" value="Bacteria"/>
</dbReference>
<dbReference type="HOGENOM" id="CLU_1466460_0_0_4"/>
<name>E7S0F6_9BURK</name>
<proteinExistence type="predicted"/>
<dbReference type="InterPro" id="IPR013381">
    <property type="entry name" value="CRISPR-assoc_prot_Cse1"/>
</dbReference>
<dbReference type="Proteomes" id="UP000011021">
    <property type="component" value="Unassembled WGS sequence"/>
</dbReference>
<dbReference type="AlphaFoldDB" id="E7S0F6"/>
<keyword evidence="2" id="KW-1185">Reference proteome</keyword>
<evidence type="ECO:0000313" key="2">
    <source>
        <dbReference type="Proteomes" id="UP000011021"/>
    </source>
</evidence>
<gene>
    <name evidence="1" type="ORF">HMPREF0551_2420</name>
</gene>
<reference evidence="1 2" key="1">
    <citation type="submission" date="2010-12" db="EMBL/GenBank/DDBJ databases">
        <authorList>
            <person name="Muzny D."/>
            <person name="Qin X."/>
            <person name="Deng J."/>
            <person name="Jiang H."/>
            <person name="Liu Y."/>
            <person name="Qu J."/>
            <person name="Song X.-Z."/>
            <person name="Zhang L."/>
            <person name="Thornton R."/>
            <person name="Coyle M."/>
            <person name="Francisco L."/>
            <person name="Jackson L."/>
            <person name="Javaid M."/>
            <person name="Korchina V."/>
            <person name="Kovar C."/>
            <person name="Mata R."/>
            <person name="Mathew T."/>
            <person name="Ngo R."/>
            <person name="Nguyen L."/>
            <person name="Nguyen N."/>
            <person name="Okwuonu G."/>
            <person name="Ongeri F."/>
            <person name="Pham C."/>
            <person name="Simmons D."/>
            <person name="Wilczek-Boney K."/>
            <person name="Hale W."/>
            <person name="Jakkamsetti A."/>
            <person name="Pham P."/>
            <person name="Ruth R."/>
            <person name="San Lucas F."/>
            <person name="Warren J."/>
            <person name="Zhang J."/>
            <person name="Zhao Z."/>
            <person name="Zhou C."/>
            <person name="Zhu D."/>
            <person name="Lee S."/>
            <person name="Bess C."/>
            <person name="Blankenburg K."/>
            <person name="Forbes L."/>
            <person name="Fu Q."/>
            <person name="Gubbala S."/>
            <person name="Hirani K."/>
            <person name="Jayaseelan J.C."/>
            <person name="Lara F."/>
            <person name="Munidasa M."/>
            <person name="Palculict T."/>
            <person name="Patil S."/>
            <person name="Pu L.-L."/>
            <person name="Saada N."/>
            <person name="Tang L."/>
            <person name="Weissenberger G."/>
            <person name="Zhu Y."/>
            <person name="Hemphill L."/>
            <person name="Shang Y."/>
            <person name="Youmans B."/>
            <person name="Ayvaz T."/>
            <person name="Ross M."/>
            <person name="Santibanez J."/>
            <person name="Aqrawi P."/>
            <person name="Gross S."/>
            <person name="Joshi V."/>
            <person name="Fowler G."/>
            <person name="Nazareth L."/>
            <person name="Reid J."/>
            <person name="Worley K."/>
            <person name="Petrosino J."/>
            <person name="Highlander S."/>
            <person name="Gibbs R."/>
        </authorList>
    </citation>
    <scope>NUCLEOTIDE SEQUENCE [LARGE SCALE GENOMIC DNA]</scope>
    <source>
        <strain evidence="1 2">ATCC 51599</strain>
    </source>
</reference>
<dbReference type="STRING" id="887898.HMPREF0551_2420"/>
<sequence>MSNMDAMCWCESTLPIHEVDLSKRAVFIGRVKEVLDSADGMVRMLHEQVQSAWFSKPGRVDEPAVTDSFWEATEHLFYEVLNGLSVLHRSSPEQTGEAKDEKEEISALIDVYKVWLRETRCMVFRLFDQWVLSAPIEEQNMRRVVQARATLGRYLNSDEKLKPLWDIVDPNRGKKAEARGKSKS</sequence>
<dbReference type="Pfam" id="PF09481">
    <property type="entry name" value="CRISPR_Cse1"/>
    <property type="match status" value="1"/>
</dbReference>
<comment type="caution">
    <text evidence="1">The sequence shown here is derived from an EMBL/GenBank/DDBJ whole genome shotgun (WGS) entry which is preliminary data.</text>
</comment>
<protein>
    <submittedName>
        <fullName evidence="1">Uncharacterized protein</fullName>
    </submittedName>
</protein>
<evidence type="ECO:0000313" key="1">
    <source>
        <dbReference type="EMBL" id="EFV94305.1"/>
    </source>
</evidence>
<organism evidence="1 2">
    <name type="scientific">Lautropia mirabilis ATCC 51599</name>
    <dbReference type="NCBI Taxonomy" id="887898"/>
    <lineage>
        <taxon>Bacteria</taxon>
        <taxon>Pseudomonadati</taxon>
        <taxon>Pseudomonadota</taxon>
        <taxon>Betaproteobacteria</taxon>
        <taxon>Burkholderiales</taxon>
        <taxon>Burkholderiaceae</taxon>
        <taxon>Lautropia</taxon>
    </lineage>
</organism>
<dbReference type="EMBL" id="AEQP01000022">
    <property type="protein sequence ID" value="EFV94305.1"/>
    <property type="molecule type" value="Genomic_DNA"/>
</dbReference>